<evidence type="ECO:0000313" key="2">
    <source>
        <dbReference type="EMBL" id="KKL50429.1"/>
    </source>
</evidence>
<accession>A0A0F9CMM9</accession>
<evidence type="ECO:0000259" key="1">
    <source>
        <dbReference type="Pfam" id="PF07728"/>
    </source>
</evidence>
<dbReference type="SUPFAM" id="SSF52540">
    <property type="entry name" value="P-loop containing nucleoside triphosphate hydrolases"/>
    <property type="match status" value="1"/>
</dbReference>
<dbReference type="GO" id="GO:0016887">
    <property type="term" value="F:ATP hydrolysis activity"/>
    <property type="evidence" value="ECO:0007669"/>
    <property type="project" value="InterPro"/>
</dbReference>
<reference evidence="2" key="1">
    <citation type="journal article" date="2015" name="Nature">
        <title>Complex archaea that bridge the gap between prokaryotes and eukaryotes.</title>
        <authorList>
            <person name="Spang A."/>
            <person name="Saw J.H."/>
            <person name="Jorgensen S.L."/>
            <person name="Zaremba-Niedzwiedzka K."/>
            <person name="Martijn J."/>
            <person name="Lind A.E."/>
            <person name="van Eijk R."/>
            <person name="Schleper C."/>
            <person name="Guy L."/>
            <person name="Ettema T.J."/>
        </authorList>
    </citation>
    <scope>NUCLEOTIDE SEQUENCE</scope>
</reference>
<protein>
    <recommendedName>
        <fullName evidence="1">ATPase dynein-related AAA domain-containing protein</fullName>
    </recommendedName>
</protein>
<name>A0A0F9CMM9_9ZZZZ</name>
<feature type="domain" description="ATPase dynein-related AAA" evidence="1">
    <location>
        <begin position="204"/>
        <end position="297"/>
    </location>
</feature>
<organism evidence="2">
    <name type="scientific">marine sediment metagenome</name>
    <dbReference type="NCBI Taxonomy" id="412755"/>
    <lineage>
        <taxon>unclassified sequences</taxon>
        <taxon>metagenomes</taxon>
        <taxon>ecological metagenomes</taxon>
    </lineage>
</organism>
<gene>
    <name evidence="2" type="ORF">LCGC14_2305570</name>
</gene>
<proteinExistence type="predicted"/>
<dbReference type="InterPro" id="IPR011704">
    <property type="entry name" value="ATPase_dyneun-rel_AAA"/>
</dbReference>
<dbReference type="Pfam" id="PF07728">
    <property type="entry name" value="AAA_5"/>
    <property type="match status" value="1"/>
</dbReference>
<sequence length="449" mass="51781">MFLTDKELCNVRDRLESHRVTTSLTARQICTEIRKQHKIELDPSTVRHRFKTIGEPIGSKFYGTGIKLKVGMKVKVVGDLAKRRNVKYPGIIPSMLDLAGTEQTIEEVKPSGCVTFKVTGFQWHPDWVEVGGGKMKDEKDEIEDVKIDMSKLTPKRKIEIREFEVPEEIKSYIPLPDLFEQYITRPIDKRLAVHYELGFYPLTQGKQGTGKTFSHMYYAYKRGLPFFLFSCHEEFKLEKLFGDKTIRDGTIRFQETEFVIAIQNPSVILFDEINALSQANTYPFHALLQNRCLFIKDANDGKGRMYHLHTECRIGFAQNPKSAKYIGGNIRASNFLGRCTYITYPEFTKKELHEAVKLKYPDMTEQDRTMFIEFYKGILECIDQSQLPVDVSIRQLNNIINLWLHGMPLKHALEDGLSSIVEAISQPKAKDALWRIAEATWGIEKIKKL</sequence>
<dbReference type="InterPro" id="IPR027417">
    <property type="entry name" value="P-loop_NTPase"/>
</dbReference>
<dbReference type="EMBL" id="LAZR01032600">
    <property type="protein sequence ID" value="KKL50429.1"/>
    <property type="molecule type" value="Genomic_DNA"/>
</dbReference>
<dbReference type="GO" id="GO:0005524">
    <property type="term" value="F:ATP binding"/>
    <property type="evidence" value="ECO:0007669"/>
    <property type="project" value="InterPro"/>
</dbReference>
<comment type="caution">
    <text evidence="2">The sequence shown here is derived from an EMBL/GenBank/DDBJ whole genome shotgun (WGS) entry which is preliminary data.</text>
</comment>
<dbReference type="Gene3D" id="3.40.50.300">
    <property type="entry name" value="P-loop containing nucleotide triphosphate hydrolases"/>
    <property type="match status" value="1"/>
</dbReference>
<dbReference type="AlphaFoldDB" id="A0A0F9CMM9"/>